<sequence length="411" mass="46511">MHPKELNISDFTYQLPEEKIAFFPLQQRDQSKLLVYNNGIISTDIYQHIDKQLPAGTLAVFNDTKVVEARLLFKKPTGGQIELFCLEPHESYADITTAMLQQGKVRWLCLIGGASKWKNGQVLQLGFPEHDPKMMLEARFLEKRSDCFAIEFSWMPAVLTFAEILHQTGHIPLPPYIKRAADATDEERYQTVYAEHDGSVAAPTAGLHFTKTVLEKLVQKRVQTDFVTLHVGAGTFKPVKATVMQEHEMHAEFISVNAELIKKIIAQEGRPVVAIGTTSLRTLESLYWLGTKLLQNKDCFDDGLPFLSQWEVYELPPAPLTAALNALLEYMEQKQSAAFVAKTQIIIAPGYAFKVVDGLVTNFHQPSSTLLLLVAAFIGEDWRRVYNYALENDFRFLSYGDGSLLWRRRDA</sequence>
<dbReference type="PANTHER" id="PTHR30307:SF0">
    <property type="entry name" value="S-ADENOSYLMETHIONINE:TRNA RIBOSYLTRANSFERASE-ISOMERASE"/>
    <property type="match status" value="1"/>
</dbReference>
<keyword evidence="7" id="KW-1185">Reference proteome</keyword>
<dbReference type="EC" id="2.4.99.17" evidence="5"/>
<dbReference type="Pfam" id="PF02547">
    <property type="entry name" value="Queuosine_synth"/>
    <property type="match status" value="1"/>
</dbReference>
<dbReference type="AlphaFoldDB" id="W0F2N5"/>
<gene>
    <name evidence="5" type="primary">queA</name>
    <name evidence="6" type="ORF">NIASO_11420</name>
</gene>
<keyword evidence="4 5" id="KW-0671">Queuosine biosynthesis</keyword>
<comment type="catalytic activity">
    <reaction evidence="5">
        <text>7-aminomethyl-7-carbaguanosine(34) in tRNA + S-adenosyl-L-methionine = epoxyqueuosine(34) in tRNA + adenine + L-methionine + 2 H(+)</text>
        <dbReference type="Rhea" id="RHEA:32155"/>
        <dbReference type="Rhea" id="RHEA-COMP:10342"/>
        <dbReference type="Rhea" id="RHEA-COMP:18582"/>
        <dbReference type="ChEBI" id="CHEBI:15378"/>
        <dbReference type="ChEBI" id="CHEBI:16708"/>
        <dbReference type="ChEBI" id="CHEBI:57844"/>
        <dbReference type="ChEBI" id="CHEBI:59789"/>
        <dbReference type="ChEBI" id="CHEBI:82833"/>
        <dbReference type="ChEBI" id="CHEBI:194443"/>
        <dbReference type="EC" id="2.4.99.17"/>
    </reaction>
</comment>
<dbReference type="InterPro" id="IPR003699">
    <property type="entry name" value="QueA"/>
</dbReference>
<evidence type="ECO:0000313" key="6">
    <source>
        <dbReference type="EMBL" id="AHF15596.1"/>
    </source>
</evidence>
<dbReference type="KEGG" id="nso:NIASO_11420"/>
<evidence type="ECO:0000256" key="5">
    <source>
        <dbReference type="HAMAP-Rule" id="MF_00113"/>
    </source>
</evidence>
<dbReference type="InterPro" id="IPR036100">
    <property type="entry name" value="QueA_sf"/>
</dbReference>
<dbReference type="SUPFAM" id="SSF111337">
    <property type="entry name" value="QueA-like"/>
    <property type="match status" value="1"/>
</dbReference>
<name>W0F2N5_9BACT</name>
<evidence type="ECO:0000313" key="7">
    <source>
        <dbReference type="Proteomes" id="UP000003586"/>
    </source>
</evidence>
<dbReference type="RefSeq" id="WP_008585635.1">
    <property type="nucleotide sequence ID" value="NZ_CP007035.1"/>
</dbReference>
<dbReference type="HAMAP" id="MF_00113">
    <property type="entry name" value="QueA"/>
    <property type="match status" value="1"/>
</dbReference>
<dbReference type="STRING" id="929713.NIASO_11420"/>
<dbReference type="PANTHER" id="PTHR30307">
    <property type="entry name" value="S-ADENOSYLMETHIONINE:TRNA RIBOSYLTRANSFERASE-ISOMERASE"/>
    <property type="match status" value="1"/>
</dbReference>
<dbReference type="Proteomes" id="UP000003586">
    <property type="component" value="Chromosome"/>
</dbReference>
<dbReference type="EMBL" id="CP007035">
    <property type="protein sequence ID" value="AHF15596.1"/>
    <property type="molecule type" value="Genomic_DNA"/>
</dbReference>
<comment type="pathway">
    <text evidence="5">tRNA modification; tRNA-queuosine biosynthesis.</text>
</comment>
<evidence type="ECO:0000256" key="1">
    <source>
        <dbReference type="ARBA" id="ARBA00022490"/>
    </source>
</evidence>
<proteinExistence type="inferred from homology"/>
<comment type="function">
    <text evidence="5">Transfers and isomerizes the ribose moiety from AdoMet to the 7-aminomethyl group of 7-deazaguanine (preQ1-tRNA) to give epoxyqueuosine (oQ-tRNA).</text>
</comment>
<dbReference type="HOGENOM" id="CLU_039110_1_0_10"/>
<keyword evidence="3 5" id="KW-0949">S-adenosyl-L-methionine</keyword>
<accession>W0F2N5</accession>
<keyword evidence="1 5" id="KW-0963">Cytoplasm</keyword>
<dbReference type="InterPro" id="IPR042119">
    <property type="entry name" value="QueA_dom2"/>
</dbReference>
<dbReference type="Gene3D" id="3.40.1780.10">
    <property type="entry name" value="QueA-like"/>
    <property type="match status" value="1"/>
</dbReference>
<dbReference type="OrthoDB" id="9805933at2"/>
<comment type="similarity">
    <text evidence="5">Belongs to the QueA family.</text>
</comment>
<dbReference type="UniPathway" id="UPA00392"/>
<dbReference type="GO" id="GO:0051075">
    <property type="term" value="F:S-adenosylmethionine:tRNA ribosyltransferase-isomerase activity"/>
    <property type="evidence" value="ECO:0007669"/>
    <property type="project" value="UniProtKB-EC"/>
</dbReference>
<dbReference type="InterPro" id="IPR042118">
    <property type="entry name" value="QueA_dom1"/>
</dbReference>
<keyword evidence="2 5" id="KW-0808">Transferase</keyword>
<comment type="subcellular location">
    <subcellularLocation>
        <location evidence="5">Cytoplasm</location>
    </subcellularLocation>
</comment>
<comment type="subunit">
    <text evidence="5">Monomer.</text>
</comment>
<dbReference type="Gene3D" id="2.40.10.240">
    <property type="entry name" value="QueA-like"/>
    <property type="match status" value="1"/>
</dbReference>
<evidence type="ECO:0000256" key="4">
    <source>
        <dbReference type="ARBA" id="ARBA00022785"/>
    </source>
</evidence>
<protein>
    <recommendedName>
        <fullName evidence="5">S-adenosylmethionine:tRNA ribosyltransferase-isomerase</fullName>
        <ecNumber evidence="5">2.4.99.17</ecNumber>
    </recommendedName>
    <alternativeName>
        <fullName evidence="5">Queuosine biosynthesis protein QueA</fullName>
    </alternativeName>
</protein>
<reference evidence="6 7" key="1">
    <citation type="submission" date="2013-12" db="EMBL/GenBank/DDBJ databases">
        <authorList>
            <consortium name="DOE Joint Genome Institute"/>
            <person name="Eisen J."/>
            <person name="Huntemann M."/>
            <person name="Han J."/>
            <person name="Chen A."/>
            <person name="Kyrpides N."/>
            <person name="Mavromatis K."/>
            <person name="Markowitz V."/>
            <person name="Palaniappan K."/>
            <person name="Ivanova N."/>
            <person name="Schaumberg A."/>
            <person name="Pati A."/>
            <person name="Liolios K."/>
            <person name="Nordberg H.P."/>
            <person name="Cantor M.N."/>
            <person name="Hua S.X."/>
            <person name="Woyke T."/>
        </authorList>
    </citation>
    <scope>NUCLEOTIDE SEQUENCE [LARGE SCALE GENOMIC DNA]</scope>
    <source>
        <strain evidence="7">DSM 19437</strain>
    </source>
</reference>
<evidence type="ECO:0000256" key="3">
    <source>
        <dbReference type="ARBA" id="ARBA00022691"/>
    </source>
</evidence>
<organism evidence="6 7">
    <name type="scientific">Niabella soli DSM 19437</name>
    <dbReference type="NCBI Taxonomy" id="929713"/>
    <lineage>
        <taxon>Bacteria</taxon>
        <taxon>Pseudomonadati</taxon>
        <taxon>Bacteroidota</taxon>
        <taxon>Chitinophagia</taxon>
        <taxon>Chitinophagales</taxon>
        <taxon>Chitinophagaceae</taxon>
        <taxon>Niabella</taxon>
    </lineage>
</organism>
<dbReference type="eggNOG" id="COG0809">
    <property type="taxonomic scope" value="Bacteria"/>
</dbReference>
<evidence type="ECO:0000256" key="2">
    <source>
        <dbReference type="ARBA" id="ARBA00022679"/>
    </source>
</evidence>
<dbReference type="GO" id="GO:0008616">
    <property type="term" value="P:tRNA queuosine(34) biosynthetic process"/>
    <property type="evidence" value="ECO:0007669"/>
    <property type="project" value="UniProtKB-UniRule"/>
</dbReference>
<dbReference type="GO" id="GO:0005737">
    <property type="term" value="C:cytoplasm"/>
    <property type="evidence" value="ECO:0007669"/>
    <property type="project" value="UniProtKB-SubCell"/>
</dbReference>